<feature type="transmembrane region" description="Helical" evidence="1">
    <location>
        <begin position="808"/>
        <end position="831"/>
    </location>
</feature>
<feature type="chain" id="PRO_5040795443" evidence="2">
    <location>
        <begin position="18"/>
        <end position="1857"/>
    </location>
</feature>
<gene>
    <name evidence="3" type="ORF">BaOVIS_021110</name>
</gene>
<evidence type="ECO:0000313" key="4">
    <source>
        <dbReference type="Proteomes" id="UP001057455"/>
    </source>
</evidence>
<keyword evidence="1" id="KW-0812">Transmembrane</keyword>
<feature type="transmembrane region" description="Helical" evidence="1">
    <location>
        <begin position="535"/>
        <end position="558"/>
    </location>
</feature>
<reference evidence="3" key="1">
    <citation type="submission" date="2019-12" db="EMBL/GenBank/DDBJ databases">
        <title>Genome sequence of Babesia ovis.</title>
        <authorList>
            <person name="Yamagishi J."/>
            <person name="Sevinc F."/>
            <person name="Xuan X."/>
        </authorList>
    </citation>
    <scope>NUCLEOTIDE SEQUENCE</scope>
    <source>
        <strain evidence="3">Selcuk</strain>
    </source>
</reference>
<name>A0A9W5TDV1_BABOV</name>
<evidence type="ECO:0000256" key="2">
    <source>
        <dbReference type="SAM" id="SignalP"/>
    </source>
</evidence>
<organism evidence="3 4">
    <name type="scientific">Babesia ovis</name>
    <dbReference type="NCBI Taxonomy" id="5869"/>
    <lineage>
        <taxon>Eukaryota</taxon>
        <taxon>Sar</taxon>
        <taxon>Alveolata</taxon>
        <taxon>Apicomplexa</taxon>
        <taxon>Aconoidasida</taxon>
        <taxon>Piroplasmida</taxon>
        <taxon>Babesiidae</taxon>
        <taxon>Babesia</taxon>
    </lineage>
</organism>
<feature type="transmembrane region" description="Helical" evidence="1">
    <location>
        <begin position="618"/>
        <end position="635"/>
    </location>
</feature>
<keyword evidence="2" id="KW-0732">Signal</keyword>
<feature type="transmembrane region" description="Helical" evidence="1">
    <location>
        <begin position="579"/>
        <end position="598"/>
    </location>
</feature>
<feature type="transmembrane region" description="Helical" evidence="1">
    <location>
        <begin position="775"/>
        <end position="796"/>
    </location>
</feature>
<proteinExistence type="predicted"/>
<sequence>MIAFLWAIYVLIGLTYSEHLGDVDIGIVWGNDSKSSLHNNKNGGIPQLFRGPINVTLSLYADANCEIYPLYYQDAEDITFVCNSKKIKKGAPLTLTFRSKILTQWRSSVKFYSSVYHISEPVKSLVSSLELISGKTGNVVICLHRSEAGVEQTVSCKRLTFRMLVAYFSIGHDIYYSFKNMWKHLRETRAADDSNNSIHNNLPKQAISYTPFENLTRFAKEDQHCLLSPLSARICTIEVVGDAKMKVPFNPDNAVILLEIAGVTCDTSENRSNLMLNVANSMVNDRFKRQITLFVNGVKYGSLPQKVDIGCIIKRIRTNPETYKSIVLTTQNDDSGYRSFNIIRFVNGDQVNKDILSISSSADDVGFIKVEEVDSLGLKKEIYYKKGQNEIIISRSMIVETHIIVDATYSAPISLSVIDRSVSVIVNGIKLKCEDYKVVLLGSGLDIGLKHRNFQKHVIVSNLRHYKRRSFKEYAWVFYLGSNMVFDSLPLFAESFATYILVSSFMGMPSFSQLGNMVIPPLALFFKDVETTRRFAVLLLLDIVIIILILMMGLFLVLPKSRFRQMRRSLGRSIGIVNICCNYASVILIVLHMCVFSGEGGSVYLLGGKYPHRNFKVVSLIVVSMWSLITSRISLKIIRCIIENRDHVYVSSFVHKLREMVPGTDDHHCFLEDGKIYKIYFTKPFKTSPICKVDDGGVEIEVNKVVSLPLNGYCGNTNVTFQLFRTDFRGFEGTALTSDTKLKNLELIYLMQNKISVWCSMNNPRTSLYMCDASVLGLYMSTALFDLVCVLLLMLISRWWHPGFSLALFHLIIKLTVIIFASITHYSRVNIENSRFGHDKRLSLSKMCRSDVFFLGLFGKCSRTFALIVYTTLQQIYGKSAKSLVRTFIEFTFLSCAFHGRFPEFHFRKTLDFVRVISGNASLLILYLIAIYKVLRFRWLRDMLTFIRWCIPHRWQQRKQTVDWQIASIRHPICMKVIVTNFQLLDNFRSAFRFQEQRKLLKTLYIHPSINLRFMDISPCYYTTYENGVLPSDTTLEPPTKNRSLQCFGNHKRYLISQEIDKTNVIVPREYITQAESNVNVSFDEGLKVHGVTLSDASDDFIIDIDDCLVEEVVDEPKESVVLCDRLLGVIEWRQPMGWEGKGISKMDSHNTYDNSTRKMQFFVGVGSLTMVPNAVPPKVFTSATYDDHRNILTITAPFIIPRQKHRVHGITCNTIVNSTTIIRQVACFESGKVVFHCVEKLDWDTEIFVIERESRIGCHIDRKEVSASQKEQSYQVNIHNPVFVANLEYIITYRAALHKPNLSFVYIGCAHLNFKEIQIPITLGEMGPYNFVIYTSGESPHKICSVNVGYKLEDKHHFGMKSVVTDVLQKIELNYPGIGQAEFTANTFYFSGERHGTDISNANTRGNCSIKVKSCQYILSDNMSFLVPITTICRLQAFDGEDRFRIYPHYSILAHDITSRIEELQLASLFAETQFIVPNTDNSTITTAGGKGQMEANRTGGLNIKCNNFSTNLDDVHTADAETTFDQVMNSLFSEETYQQLEKQVKFFRKGDNLFIKIQLILMFCIEQLKEAKDILLRQDELTNDVAVRLEMQKFDKLVGQGMMVEDAVASLSNIERFNQFIKFPFILKSEDIYARVNVGREVRRIVSQIRKLSCASDSTIIDHEPFIKKAITEQLLSKIDLRDVCDGVCHIIIPNTFQSTFYINKEYAFLKTSSNEVCSGARAIWVPCFISFINGRLYITLSNRVMNEEYLGRNFEFVITSVECSISNDLIEVIGGAHVRDEQVQIVVHVIEEMHKSDAHMSRYNLIDCGALTLRCHRYLLNTFKGMEKVYPVIKELNDTKLLYDNIDLISTDRR</sequence>
<feature type="signal peptide" evidence="2">
    <location>
        <begin position="1"/>
        <end position="17"/>
    </location>
</feature>
<evidence type="ECO:0000256" key="1">
    <source>
        <dbReference type="SAM" id="Phobius"/>
    </source>
</evidence>
<keyword evidence="3" id="KW-0547">Nucleotide-binding</keyword>
<keyword evidence="1" id="KW-0472">Membrane</keyword>
<keyword evidence="1" id="KW-1133">Transmembrane helix</keyword>
<dbReference type="EMBL" id="BLIY01000017">
    <property type="protein sequence ID" value="GFE54707.1"/>
    <property type="molecule type" value="Genomic_DNA"/>
</dbReference>
<feature type="transmembrane region" description="Helical" evidence="1">
    <location>
        <begin position="913"/>
        <end position="935"/>
    </location>
</feature>
<dbReference type="Proteomes" id="UP001057455">
    <property type="component" value="Unassembled WGS sequence"/>
</dbReference>
<dbReference type="GO" id="GO:0005524">
    <property type="term" value="F:ATP binding"/>
    <property type="evidence" value="ECO:0007669"/>
    <property type="project" value="UniProtKB-KW"/>
</dbReference>
<protein>
    <submittedName>
        <fullName evidence="3">Methionine import ATP-binding, putative</fullName>
    </submittedName>
</protein>
<keyword evidence="3" id="KW-0067">ATP-binding</keyword>
<comment type="caution">
    <text evidence="3">The sequence shown here is derived from an EMBL/GenBank/DDBJ whole genome shotgun (WGS) entry which is preliminary data.</text>
</comment>
<keyword evidence="4" id="KW-1185">Reference proteome</keyword>
<accession>A0A9W5TDV1</accession>
<evidence type="ECO:0000313" key="3">
    <source>
        <dbReference type="EMBL" id="GFE54707.1"/>
    </source>
</evidence>
<dbReference type="OrthoDB" id="366359at2759"/>